<protein>
    <recommendedName>
        <fullName evidence="4">Spore coat protein U domain-containing protein</fullName>
    </recommendedName>
</protein>
<evidence type="ECO:0000313" key="2">
    <source>
        <dbReference type="EMBL" id="AOS95578.1"/>
    </source>
</evidence>
<proteinExistence type="predicted"/>
<reference evidence="3" key="1">
    <citation type="submission" date="2016-01" db="EMBL/GenBank/DDBJ databases">
        <title>Complete genome sequence of Microbulbifer sp. CCB-MM1, a halophile isolated from Matang Mangrove Forest, Perak.</title>
        <authorList>
            <person name="Moh T.H."/>
            <person name="Dinesh B."/>
            <person name="Lau N.-S."/>
            <person name="Go F."/>
            <person name="Alexander Chong S.-C."/>
        </authorList>
    </citation>
    <scope>NUCLEOTIDE SEQUENCE [LARGE SCALE GENOMIC DNA]</scope>
    <source>
        <strain evidence="3">CCB-MM1</strain>
    </source>
</reference>
<dbReference type="KEGG" id="micc:AUP74_00102"/>
<accession>A0A1C9W347</accession>
<dbReference type="OrthoDB" id="5727911at2"/>
<dbReference type="EMBL" id="CP014143">
    <property type="protein sequence ID" value="AOS95578.1"/>
    <property type="molecule type" value="Genomic_DNA"/>
</dbReference>
<dbReference type="RefSeq" id="WP_069945833.1">
    <property type="nucleotide sequence ID" value="NZ_CP014143.1"/>
</dbReference>
<name>A0A1C9W347_9GAMM</name>
<evidence type="ECO:0000256" key="1">
    <source>
        <dbReference type="SAM" id="SignalP"/>
    </source>
</evidence>
<feature type="signal peptide" evidence="1">
    <location>
        <begin position="1"/>
        <end position="23"/>
    </location>
</feature>
<organism evidence="2 3">
    <name type="scientific">Microbulbifer aggregans</name>
    <dbReference type="NCBI Taxonomy" id="1769779"/>
    <lineage>
        <taxon>Bacteria</taxon>
        <taxon>Pseudomonadati</taxon>
        <taxon>Pseudomonadota</taxon>
        <taxon>Gammaproteobacteria</taxon>
        <taxon>Cellvibrionales</taxon>
        <taxon>Microbulbiferaceae</taxon>
        <taxon>Microbulbifer</taxon>
    </lineage>
</organism>
<evidence type="ECO:0008006" key="4">
    <source>
        <dbReference type="Google" id="ProtNLM"/>
    </source>
</evidence>
<evidence type="ECO:0000313" key="3">
    <source>
        <dbReference type="Proteomes" id="UP000095672"/>
    </source>
</evidence>
<gene>
    <name evidence="2" type="ORF">AUP74_00102</name>
</gene>
<keyword evidence="1" id="KW-0732">Signal</keyword>
<dbReference type="Proteomes" id="UP000095672">
    <property type="component" value="Chromosome"/>
</dbReference>
<sequence precursor="true">MRAANFLRVCAALCLLQFPGGLAWSESTNARPCDNGAGPPNDPASAGYDERLIGACQLENTDNTFAFKPAIRNQGDVAFSVRSCSPDGASDTCDFATPYAVTLTGATTGNGKKFVLAGAQDEAEVTLTFSSGGVSEALSPGDPSGLFAGGSNGQQVPAIINVSLQNLGKLKGTFYSGTFSLGIDQCGTNDSGGVVPCDGSKPVTRIAAGEEITFTINLVVDAEIRISGLEDMELLADGTGAYSDSQEFCVYASSGALFRITADSQTGTGIFQLQGVTESLQYETVVSNLTGNSETLAEAVISSSTWQGNPEVDCNSYSEENMRIDIRVPPAEINSASETSYSDTLTLTVEVQ</sequence>
<dbReference type="STRING" id="1769779.AUP74_00102"/>
<keyword evidence="3" id="KW-1185">Reference proteome</keyword>
<feature type="chain" id="PRO_5008895326" description="Spore coat protein U domain-containing protein" evidence="1">
    <location>
        <begin position="24"/>
        <end position="352"/>
    </location>
</feature>
<dbReference type="AlphaFoldDB" id="A0A1C9W347"/>